<dbReference type="Pfam" id="PF02995">
    <property type="entry name" value="DUF229"/>
    <property type="match status" value="1"/>
</dbReference>
<dbReference type="PANTHER" id="PTHR10974">
    <property type="entry name" value="FI08016P-RELATED"/>
    <property type="match status" value="1"/>
</dbReference>
<accession>A0A9X0D6W0</accession>
<keyword evidence="1" id="KW-0813">Transport</keyword>
<dbReference type="GO" id="GO:0005615">
    <property type="term" value="C:extracellular space"/>
    <property type="evidence" value="ECO:0007669"/>
    <property type="project" value="TreeGrafter"/>
</dbReference>
<dbReference type="AlphaFoldDB" id="A0A9X0D6W0"/>
<dbReference type="GO" id="GO:0034220">
    <property type="term" value="P:monoatomic ion transmembrane transport"/>
    <property type="evidence" value="ECO:0007669"/>
    <property type="project" value="UniProtKB-KW"/>
</dbReference>
<keyword evidence="2" id="KW-1185">Reference proteome</keyword>
<sequence>MYDYITKIYTALKIDEKAKPLLSYLHVNTGHETNGKQITNMHAKLSNFFIDMVAFPDTVTVIFSHHGHTRTPFGYTEEGRRELFDPLYFMIAPDGVTERLGPQRMAALVANQKRLFILQYVHKAFIIII</sequence>
<dbReference type="InterPro" id="IPR004245">
    <property type="entry name" value="DUF229"/>
</dbReference>
<name>A0A9X0D6W0_9CNID</name>
<dbReference type="PANTHER" id="PTHR10974:SF39">
    <property type="entry name" value="E2F TRANSCRIPTION FACTOR CC-MB DOMAIN-CONTAINING PROTEIN"/>
    <property type="match status" value="1"/>
</dbReference>
<protein>
    <submittedName>
        <fullName evidence="1">Ligand-gated sodium channel</fullName>
    </submittedName>
</protein>
<gene>
    <name evidence="1" type="primary">SCNN1B_1</name>
    <name evidence="1" type="ORF">OS493_001137</name>
</gene>
<evidence type="ECO:0000313" key="1">
    <source>
        <dbReference type="EMBL" id="KAJ7387793.1"/>
    </source>
</evidence>
<dbReference type="EMBL" id="MU825873">
    <property type="protein sequence ID" value="KAJ7387793.1"/>
    <property type="molecule type" value="Genomic_DNA"/>
</dbReference>
<comment type="caution">
    <text evidence="1">The sequence shown here is derived from an EMBL/GenBank/DDBJ whole genome shotgun (WGS) entry which is preliminary data.</text>
</comment>
<keyword evidence="1" id="KW-0407">Ion channel</keyword>
<keyword evidence="1" id="KW-0406">Ion transport</keyword>
<reference evidence="1" key="1">
    <citation type="submission" date="2023-01" db="EMBL/GenBank/DDBJ databases">
        <title>Genome assembly of the deep-sea coral Lophelia pertusa.</title>
        <authorList>
            <person name="Herrera S."/>
            <person name="Cordes E."/>
        </authorList>
    </citation>
    <scope>NUCLEOTIDE SEQUENCE</scope>
    <source>
        <strain evidence="1">USNM1676648</strain>
        <tissue evidence="1">Polyp</tissue>
    </source>
</reference>
<proteinExistence type="predicted"/>
<dbReference type="OrthoDB" id="413313at2759"/>
<organism evidence="1 2">
    <name type="scientific">Desmophyllum pertusum</name>
    <dbReference type="NCBI Taxonomy" id="174260"/>
    <lineage>
        <taxon>Eukaryota</taxon>
        <taxon>Metazoa</taxon>
        <taxon>Cnidaria</taxon>
        <taxon>Anthozoa</taxon>
        <taxon>Hexacorallia</taxon>
        <taxon>Scleractinia</taxon>
        <taxon>Caryophylliina</taxon>
        <taxon>Caryophylliidae</taxon>
        <taxon>Desmophyllum</taxon>
    </lineage>
</organism>
<dbReference type="Proteomes" id="UP001163046">
    <property type="component" value="Unassembled WGS sequence"/>
</dbReference>
<evidence type="ECO:0000313" key="2">
    <source>
        <dbReference type="Proteomes" id="UP001163046"/>
    </source>
</evidence>